<accession>A0A1H9VD11</accession>
<evidence type="ECO:0000256" key="1">
    <source>
        <dbReference type="PROSITE-ProRule" id="PRU00339"/>
    </source>
</evidence>
<reference evidence="3" key="1">
    <citation type="submission" date="2016-10" db="EMBL/GenBank/DDBJ databases">
        <authorList>
            <person name="Varghese N."/>
            <person name="Submissions S."/>
        </authorList>
    </citation>
    <scope>NUCLEOTIDE SEQUENCE [LARGE SCALE GENOMIC DNA]</scope>
    <source>
        <strain evidence="3">DSM 44260</strain>
    </source>
</reference>
<dbReference type="PANTHER" id="PTHR47691:SF3">
    <property type="entry name" value="HTH-TYPE TRANSCRIPTIONAL REGULATOR RV0890C-RELATED"/>
    <property type="match status" value="1"/>
</dbReference>
<evidence type="ECO:0000313" key="2">
    <source>
        <dbReference type="EMBL" id="SES19107.1"/>
    </source>
</evidence>
<gene>
    <name evidence="2" type="ORF">SAMN04487818_108237</name>
</gene>
<dbReference type="EMBL" id="FOGI01000008">
    <property type="protein sequence ID" value="SES19107.1"/>
    <property type="molecule type" value="Genomic_DNA"/>
</dbReference>
<dbReference type="STRING" id="155974.SAMN04487818_108237"/>
<dbReference type="PANTHER" id="PTHR47691">
    <property type="entry name" value="REGULATOR-RELATED"/>
    <property type="match status" value="1"/>
</dbReference>
<evidence type="ECO:0000313" key="3">
    <source>
        <dbReference type="Proteomes" id="UP000199051"/>
    </source>
</evidence>
<name>A0A1H9VD11_9PSEU</name>
<dbReference type="InterPro" id="IPR036388">
    <property type="entry name" value="WH-like_DNA-bd_sf"/>
</dbReference>
<dbReference type="GO" id="GO:0043531">
    <property type="term" value="F:ADP binding"/>
    <property type="evidence" value="ECO:0007669"/>
    <property type="project" value="InterPro"/>
</dbReference>
<dbReference type="Proteomes" id="UP000199051">
    <property type="component" value="Unassembled WGS sequence"/>
</dbReference>
<dbReference type="RefSeq" id="WP_143073555.1">
    <property type="nucleotide sequence ID" value="NZ_FOGI01000008.1"/>
</dbReference>
<dbReference type="Gene3D" id="3.40.50.300">
    <property type="entry name" value="P-loop containing nucleotide triphosphate hydrolases"/>
    <property type="match status" value="1"/>
</dbReference>
<keyword evidence="1" id="KW-0802">TPR repeat</keyword>
<dbReference type="AlphaFoldDB" id="A0A1H9VD11"/>
<dbReference type="SUPFAM" id="SSF52540">
    <property type="entry name" value="P-loop containing nucleoside triphosphate hydrolases"/>
    <property type="match status" value="1"/>
</dbReference>
<proteinExistence type="predicted"/>
<dbReference type="SUPFAM" id="SSF48452">
    <property type="entry name" value="TPR-like"/>
    <property type="match status" value="1"/>
</dbReference>
<dbReference type="SMART" id="SM00028">
    <property type="entry name" value="TPR"/>
    <property type="match status" value="5"/>
</dbReference>
<dbReference type="Gene3D" id="1.25.40.10">
    <property type="entry name" value="Tetratricopeptide repeat domain"/>
    <property type="match status" value="2"/>
</dbReference>
<sequence length="722" mass="76835">MGDDKPLGTSNEAGNTVTGSVVFGSVVQATGSIGSVTINQYHRAVTRPVPRQLPARPSGFVGRDRHLAELDAVLDGAAGAAMVVSTLGGTGGIGKTWLALAWAHRHLDRFPDGQLFTDLHGFSPEGRPKTPETAVRGFLDALGVDPGRVPPDPDSQAALYRSLVAGKRMLVLLDNAATADQVVALLPGSPTCTVLITGRRVLTSLIDRHGARHLAVGTLARAEARALLGARFGADRLDSESAAVDELIDLCAGFPLALSIIARTVTSRGGIPAAVVAAELRESGLDVLDNDTDPASSLPAVLSWSLRYLSAEQRTVFALVGIAPGTDTTPHAVASLARLSPAHARKALSALEEASLVDRQANGRYGMHDLVRHFAVATADTDLPDQVREAALARVLDFHLHTAYAADDLLDAHGNPLRPGPPAPGVHPIPLRDADSGMAWLAAEHATLLASARTAAALGRHLVVWHLAWVLETFNVRRGHSRDALALWLAALDAAENLADPALLLRAHRLLGRCYSRLGRHAEAIEHLDVALDLATRHGDLAEQAHTHETAALARGRLGDDGQALDHARQALALCRALGRSEWEADALNTAGWYAACLGDFDSARDQCAAALDRYRHHQDTAGEAAALDSLGFIAHRTGDHRGAVEHYDRALVLLRDIGHTYEVADALVSVGEAHLALGQTEQTRTAWDEAFDLYQRQERATDAASVQELLDNLGERPELDT</sequence>
<dbReference type="Gene3D" id="1.10.10.10">
    <property type="entry name" value="Winged helix-like DNA-binding domain superfamily/Winged helix DNA-binding domain"/>
    <property type="match status" value="1"/>
</dbReference>
<keyword evidence="3" id="KW-1185">Reference proteome</keyword>
<feature type="repeat" description="TPR" evidence="1">
    <location>
        <begin position="505"/>
        <end position="538"/>
    </location>
</feature>
<dbReference type="InterPro" id="IPR027417">
    <property type="entry name" value="P-loop_NTPase"/>
</dbReference>
<dbReference type="PRINTS" id="PR00364">
    <property type="entry name" value="DISEASERSIST"/>
</dbReference>
<organism evidence="2 3">
    <name type="scientific">Actinokineospora terrae</name>
    <dbReference type="NCBI Taxonomy" id="155974"/>
    <lineage>
        <taxon>Bacteria</taxon>
        <taxon>Bacillati</taxon>
        <taxon>Actinomycetota</taxon>
        <taxon>Actinomycetes</taxon>
        <taxon>Pseudonocardiales</taxon>
        <taxon>Pseudonocardiaceae</taxon>
        <taxon>Actinokineospora</taxon>
    </lineage>
</organism>
<dbReference type="PROSITE" id="PS50005">
    <property type="entry name" value="TPR"/>
    <property type="match status" value="1"/>
</dbReference>
<dbReference type="Pfam" id="PF13424">
    <property type="entry name" value="TPR_12"/>
    <property type="match status" value="1"/>
</dbReference>
<dbReference type="InterPro" id="IPR011990">
    <property type="entry name" value="TPR-like_helical_dom_sf"/>
</dbReference>
<dbReference type="InterPro" id="IPR019734">
    <property type="entry name" value="TPR_rpt"/>
</dbReference>
<protein>
    <submittedName>
        <fullName evidence="2">Tetratricopeptide repeat-containing protein</fullName>
    </submittedName>
</protein>